<organism evidence="2 3">
    <name type="scientific">Aporhodopirellula rubra</name>
    <dbReference type="NCBI Taxonomy" id="980271"/>
    <lineage>
        <taxon>Bacteria</taxon>
        <taxon>Pseudomonadati</taxon>
        <taxon>Planctomycetota</taxon>
        <taxon>Planctomycetia</taxon>
        <taxon>Pirellulales</taxon>
        <taxon>Pirellulaceae</taxon>
        <taxon>Aporhodopirellula</taxon>
    </lineage>
</organism>
<evidence type="ECO:0000256" key="1">
    <source>
        <dbReference type="SAM" id="MobiDB-lite"/>
    </source>
</evidence>
<evidence type="ECO:0000313" key="3">
    <source>
        <dbReference type="Proteomes" id="UP000536179"/>
    </source>
</evidence>
<evidence type="ECO:0000313" key="2">
    <source>
        <dbReference type="EMBL" id="MBB3209221.1"/>
    </source>
</evidence>
<proteinExistence type="predicted"/>
<dbReference type="RefSeq" id="WP_184307650.1">
    <property type="nucleotide sequence ID" value="NZ_JACHXU010000021.1"/>
</dbReference>
<gene>
    <name evidence="2" type="ORF">FHS27_005059</name>
</gene>
<dbReference type="Proteomes" id="UP000536179">
    <property type="component" value="Unassembled WGS sequence"/>
</dbReference>
<feature type="compositionally biased region" description="Polar residues" evidence="1">
    <location>
        <begin position="118"/>
        <end position="136"/>
    </location>
</feature>
<protein>
    <submittedName>
        <fullName evidence="2">Uncharacterized protein</fullName>
    </submittedName>
</protein>
<feature type="region of interest" description="Disordered" evidence="1">
    <location>
        <begin position="118"/>
        <end position="151"/>
    </location>
</feature>
<dbReference type="EMBL" id="JACHXU010000021">
    <property type="protein sequence ID" value="MBB3209221.1"/>
    <property type="molecule type" value="Genomic_DNA"/>
</dbReference>
<keyword evidence="3" id="KW-1185">Reference proteome</keyword>
<reference evidence="2 3" key="1">
    <citation type="submission" date="2020-08" db="EMBL/GenBank/DDBJ databases">
        <title>Genomic Encyclopedia of Type Strains, Phase III (KMG-III): the genomes of soil and plant-associated and newly described type strains.</title>
        <authorList>
            <person name="Whitman W."/>
        </authorList>
    </citation>
    <scope>NUCLEOTIDE SEQUENCE [LARGE SCALE GENOMIC DNA]</scope>
    <source>
        <strain evidence="2 3">CECT 8075</strain>
    </source>
</reference>
<comment type="caution">
    <text evidence="2">The sequence shown here is derived from an EMBL/GenBank/DDBJ whole genome shotgun (WGS) entry which is preliminary data.</text>
</comment>
<dbReference type="AlphaFoldDB" id="A0A7W5E2X5"/>
<name>A0A7W5E2X5_9BACT</name>
<sequence>MTNTLATRKQSEAIRARMQQIRSELPYDVDMARQQVRQMTDWKYQFRQHPVAIMAAVAIAGYMLVPQSRKSSEVIVRNVDGSSTAETKAAKRGLLSGLVAAAATMAMKSGTSMLTQHLSQSFMRSASRPSTATEAHSPTPVDVHSTNEAFS</sequence>
<accession>A0A7W5E2X5</accession>